<sequence length="118" mass="12619">MGPITEEDTTGNETDTGATPENPVAPEPTQEEEAAEALAQVDPEQIVLAQAKASLTTAYLVAQAESSGIDPSTLHEAALEQLMQQYLPAAAASADAWLATLDPATFPAWREKKRMRIR</sequence>
<feature type="compositionally biased region" description="Acidic residues" evidence="1">
    <location>
        <begin position="1"/>
        <end position="10"/>
    </location>
</feature>
<reference evidence="2 3" key="1">
    <citation type="submission" date="2014-02" db="EMBL/GenBank/DDBJ databases">
        <title>The small core and large imbalanced accessory genome model reveals a collaborative survival strategy of Sorangium cellulosum strains in nature.</title>
        <authorList>
            <person name="Han K."/>
            <person name="Peng R."/>
            <person name="Blom J."/>
            <person name="Li Y.-Z."/>
        </authorList>
    </citation>
    <scope>NUCLEOTIDE SEQUENCE [LARGE SCALE GENOMIC DNA]</scope>
    <source>
        <strain evidence="2 3">So0157-18</strain>
    </source>
</reference>
<evidence type="ECO:0000313" key="2">
    <source>
        <dbReference type="EMBL" id="KYF48783.1"/>
    </source>
</evidence>
<name>A0A150P1A6_SORCE</name>
<evidence type="ECO:0000313" key="3">
    <source>
        <dbReference type="Proteomes" id="UP000075604"/>
    </source>
</evidence>
<comment type="caution">
    <text evidence="2">The sequence shown here is derived from an EMBL/GenBank/DDBJ whole genome shotgun (WGS) entry which is preliminary data.</text>
</comment>
<accession>A0A150P1A6</accession>
<proteinExistence type="predicted"/>
<feature type="region of interest" description="Disordered" evidence="1">
    <location>
        <begin position="1"/>
        <end position="38"/>
    </location>
</feature>
<protein>
    <submittedName>
        <fullName evidence="2">Uncharacterized protein</fullName>
    </submittedName>
</protein>
<evidence type="ECO:0000256" key="1">
    <source>
        <dbReference type="SAM" id="MobiDB-lite"/>
    </source>
</evidence>
<dbReference type="AlphaFoldDB" id="A0A150P1A6"/>
<organism evidence="2 3">
    <name type="scientific">Sorangium cellulosum</name>
    <name type="common">Polyangium cellulosum</name>
    <dbReference type="NCBI Taxonomy" id="56"/>
    <lineage>
        <taxon>Bacteria</taxon>
        <taxon>Pseudomonadati</taxon>
        <taxon>Myxococcota</taxon>
        <taxon>Polyangia</taxon>
        <taxon>Polyangiales</taxon>
        <taxon>Polyangiaceae</taxon>
        <taxon>Sorangium</taxon>
    </lineage>
</organism>
<dbReference type="EMBL" id="JELX01004343">
    <property type="protein sequence ID" value="KYF48783.1"/>
    <property type="molecule type" value="Genomic_DNA"/>
</dbReference>
<dbReference type="Proteomes" id="UP000075604">
    <property type="component" value="Unassembled WGS sequence"/>
</dbReference>
<gene>
    <name evidence="2" type="ORF">BE04_25120</name>
</gene>